<dbReference type="CDD" id="cd13277">
    <property type="entry name" value="PH_Bem3"/>
    <property type="match status" value="1"/>
</dbReference>
<evidence type="ECO:0000259" key="5">
    <source>
        <dbReference type="PROSITE" id="PS50238"/>
    </source>
</evidence>
<feature type="region of interest" description="Disordered" evidence="3">
    <location>
        <begin position="1588"/>
        <end position="1635"/>
    </location>
</feature>
<dbReference type="Gene3D" id="2.30.29.30">
    <property type="entry name" value="Pleckstrin-homology domain (PH domain)/Phosphotyrosine-binding domain (PTB)"/>
    <property type="match status" value="1"/>
</dbReference>
<feature type="compositionally biased region" description="Polar residues" evidence="3">
    <location>
        <begin position="970"/>
        <end position="980"/>
    </location>
</feature>
<dbReference type="Pfam" id="PF00169">
    <property type="entry name" value="PH"/>
    <property type="match status" value="1"/>
</dbReference>
<feature type="compositionally biased region" description="Low complexity" evidence="3">
    <location>
        <begin position="168"/>
        <end position="205"/>
    </location>
</feature>
<feature type="compositionally biased region" description="Basic residues" evidence="3">
    <location>
        <begin position="685"/>
        <end position="694"/>
    </location>
</feature>
<dbReference type="InterPro" id="IPR050729">
    <property type="entry name" value="Rho-GAP"/>
</dbReference>
<feature type="compositionally biased region" description="Polar residues" evidence="3">
    <location>
        <begin position="1255"/>
        <end position="1270"/>
    </location>
</feature>
<feature type="compositionally biased region" description="Pro residues" evidence="3">
    <location>
        <begin position="299"/>
        <end position="308"/>
    </location>
</feature>
<dbReference type="PANTHER" id="PTHR23176:SF129">
    <property type="entry name" value="RHO GTPASE ACTIVATING PROTEIN AT 16F, ISOFORM E-RELATED"/>
    <property type="match status" value="1"/>
</dbReference>
<feature type="region of interest" description="Disordered" evidence="3">
    <location>
        <begin position="22"/>
        <end position="66"/>
    </location>
</feature>
<feature type="region of interest" description="Disordered" evidence="3">
    <location>
        <begin position="1165"/>
        <end position="1190"/>
    </location>
</feature>
<evidence type="ECO:0000256" key="1">
    <source>
        <dbReference type="ARBA" id="ARBA00022468"/>
    </source>
</evidence>
<feature type="region of interest" description="Disordered" evidence="3">
    <location>
        <begin position="130"/>
        <end position="374"/>
    </location>
</feature>
<dbReference type="SMART" id="SM00324">
    <property type="entry name" value="RhoGAP"/>
    <property type="match status" value="1"/>
</dbReference>
<evidence type="ECO:0000256" key="3">
    <source>
        <dbReference type="SAM" id="MobiDB-lite"/>
    </source>
</evidence>
<dbReference type="PANTHER" id="PTHR23176">
    <property type="entry name" value="RHO/RAC/CDC GTPASE-ACTIVATING PROTEIN"/>
    <property type="match status" value="1"/>
</dbReference>
<evidence type="ECO:0000313" key="6">
    <source>
        <dbReference type="EMBL" id="TRX97764.1"/>
    </source>
</evidence>
<feature type="region of interest" description="Disordered" evidence="3">
    <location>
        <begin position="1210"/>
        <end position="1273"/>
    </location>
</feature>
<reference evidence="7" key="1">
    <citation type="submission" date="2019-06" db="EMBL/GenBank/DDBJ databases">
        <title>Draft genome sequence of the griseofulvin-producing fungus Xylaria cubensis strain G536.</title>
        <authorList>
            <person name="Mead M.E."/>
            <person name="Raja H.A."/>
            <person name="Steenwyk J.L."/>
            <person name="Knowles S.L."/>
            <person name="Oberlies N.H."/>
            <person name="Rokas A."/>
        </authorList>
    </citation>
    <scope>NUCLEOTIDE SEQUENCE [LARGE SCALE GENOMIC DNA]</scope>
    <source>
        <strain evidence="7">G536</strain>
    </source>
</reference>
<dbReference type="Pfam" id="PF00620">
    <property type="entry name" value="RhoGAP"/>
    <property type="match status" value="1"/>
</dbReference>
<keyword evidence="7" id="KW-1185">Reference proteome</keyword>
<dbReference type="GO" id="GO:0005938">
    <property type="term" value="C:cell cortex"/>
    <property type="evidence" value="ECO:0007669"/>
    <property type="project" value="UniProtKB-ARBA"/>
</dbReference>
<dbReference type="SUPFAM" id="SSF48350">
    <property type="entry name" value="GTPase activation domain, GAP"/>
    <property type="match status" value="1"/>
</dbReference>
<feature type="compositionally biased region" description="Low complexity" evidence="3">
    <location>
        <begin position="352"/>
        <end position="363"/>
    </location>
</feature>
<dbReference type="OrthoDB" id="185175at2759"/>
<evidence type="ECO:0000256" key="2">
    <source>
        <dbReference type="SAM" id="Coils"/>
    </source>
</evidence>
<dbReference type="InterPro" id="IPR000198">
    <property type="entry name" value="RhoGAP_dom"/>
</dbReference>
<feature type="compositionally biased region" description="Polar residues" evidence="3">
    <location>
        <begin position="1211"/>
        <end position="1222"/>
    </location>
</feature>
<dbReference type="PROSITE" id="PS50238">
    <property type="entry name" value="RHOGAP"/>
    <property type="match status" value="1"/>
</dbReference>
<feature type="region of interest" description="Disordered" evidence="3">
    <location>
        <begin position="464"/>
        <end position="724"/>
    </location>
</feature>
<feature type="coiled-coil region" evidence="2">
    <location>
        <begin position="417"/>
        <end position="444"/>
    </location>
</feature>
<accession>A0A553IC53</accession>
<feature type="domain" description="PH" evidence="4">
    <location>
        <begin position="993"/>
        <end position="1110"/>
    </location>
</feature>
<gene>
    <name evidence="6" type="ORF">FHL15_001519</name>
</gene>
<dbReference type="Gene3D" id="1.10.555.10">
    <property type="entry name" value="Rho GTPase activation protein"/>
    <property type="match status" value="1"/>
</dbReference>
<sequence>MCNVTGLNPVCIGYRIQQSVRQSVSKESPQQSPQQNPQQSRRSGPQPNPDQPSSQPGINYRGGQALTSGVKRPTPISALVAQLLCIHCCTPSVVVVVGVVWSAAAAAAAYPEWAGQIVPGWTMSHLTLRRSETPPSSNVEQRATEEGIQDSPTIGRAAPDYSTDDSELPSSPSSPYSPYSPYSPSATKTTTATTATTAISSLSLPRPGLPRSQRRAAPSPLQTSVANRSPSVSPSSASFPLPAADPLAPSPLLSPSVSESAAPSPRDTRRPSRSQPFNLAGATFLEISPPATPVTTDPCPIPLLPPPNDSRTLPKPVARTKPVGSTAASLPIMASGSSLPKVDSTRAAPRTSSIDSAVSAISSRAPSQQSSQEDVANLIRAAGSPEAVIQYLLKEKQAQSQQNAQLWRLVDKQRAMILGLNKDLDRALKDKDKYRKKLKEVIALHDDHAKSDIASARKESLATVEVKISKPESSSNAPRSPSNLDSDSAKHSPVDVTLAPYPITPPADRISSEPQSKVGEMLDPTHAMPNPSEHALDHYDHEEQDRVADAAKNATNAAHELPIHIGLPPSRSLPSQPPQDLQPKPPTVSIIEATPLIDQGISQFPPPPAPPPRKPPPAPLQLKKQPSPTRGPALDEDDYSESDYDSLLEVDELPVIESRGRRRTREDDDREREIIAQQEAEARSLSKKSKKGSHKGTPISEETGLKGVEIPASPRTKISQPSIMRDNIPASLAGMLSGNESQQKLHPALMSPGLPSSPRPMAFSPPTSPRGLTSTAMPLSPRAPRQPIPLPPNTPKFHATSTESLNLASPKPLHPAKQSAGLERFERIEIFRGLTTEEYPDLLLPPNALPSVAVKVASSRMRPSRASLLSLTQLEEDPVFTLAILSRFGGEELWRVEKDTSSLAKLDQRMKQCTSFTAKTPDRSLFSGHAPAKLDARRTVLDNYLEELLNTLLDLPTAIELCKYLSTNALPPNSDNTNEANGDAGPHKGPGGRPFKNGYLTKRGKNFGGWKARYFVLDGPNLKYYETPGGAHLGTIKLLNAQIGKQAQHNTDGSPAGGSNGDEPDNQYRHAFLVMEPKKKDASSYVKHVLCAESDQERDQWVDTLLRWIDYRDPNDEEASIKPNNHAHNSQAHATGANAKKKMYGQGKPQDLRNESQDALIGMSYDTAKQGDIPDGAPPRRRGTTSPELIEKPVASLYAISAPRDPHIISDSASWGSKTNLLQPGPSIEEKKQRKRSFFGFGPKARSSSDDQDPLYNSSGGSTPQPQSESRGPVRQVFGAPLAEAVRYCGPVDANVPLPAVVYRCIQYLDMKNAILEEGIFRLSGSNLVIKQLRERFNQEGDVNILTDETYYDIHAVASLLKLYLRELPTTILTRDLHMQFVAVTEMTNHKEKIAALSELVQRLPLANETLLKYLIAFLIKIINHSDMNKMTVRNVGIVFSPTLNIPAPVFALLLQNYQGIFGIEPEEYELPSPVSEADSRQPIEPQPRRPSTAGATESPHRQRLVEQVQQRSTPTPPGFRTTGTPPPRQAYDPQYLSQQGSNAQANARPAYESGFSVPPGYDPSAVTPAFKQPTYDRPHYGYGSPYEQEYSSSSNGMLDASFGNKSKRRESSMFMGNVINHQTSNSRLREETRM</sequence>
<dbReference type="EMBL" id="VFLP01000005">
    <property type="protein sequence ID" value="TRX97764.1"/>
    <property type="molecule type" value="Genomic_DNA"/>
</dbReference>
<protein>
    <recommendedName>
        <fullName evidence="8">RhoGAP-domain-containing protein</fullName>
    </recommendedName>
</protein>
<feature type="region of interest" description="Disordered" evidence="3">
    <location>
        <begin position="1472"/>
        <end position="1570"/>
    </location>
</feature>
<feature type="domain" description="Rho-GAP" evidence="5">
    <location>
        <begin position="1280"/>
        <end position="1471"/>
    </location>
</feature>
<evidence type="ECO:0000259" key="4">
    <source>
        <dbReference type="PROSITE" id="PS50003"/>
    </source>
</evidence>
<keyword evidence="2" id="KW-0175">Coiled coil</keyword>
<feature type="compositionally biased region" description="Basic and acidic residues" evidence="3">
    <location>
        <begin position="534"/>
        <end position="549"/>
    </location>
</feature>
<dbReference type="STRING" id="2512241.A0A553IC53"/>
<dbReference type="InterPro" id="IPR001849">
    <property type="entry name" value="PH_domain"/>
</dbReference>
<organism evidence="6 7">
    <name type="scientific">Xylaria flabelliformis</name>
    <dbReference type="NCBI Taxonomy" id="2512241"/>
    <lineage>
        <taxon>Eukaryota</taxon>
        <taxon>Fungi</taxon>
        <taxon>Dikarya</taxon>
        <taxon>Ascomycota</taxon>
        <taxon>Pezizomycotina</taxon>
        <taxon>Sordariomycetes</taxon>
        <taxon>Xylariomycetidae</taxon>
        <taxon>Xylariales</taxon>
        <taxon>Xylariaceae</taxon>
        <taxon>Xylaria</taxon>
    </lineage>
</organism>
<dbReference type="InterPro" id="IPR008936">
    <property type="entry name" value="Rho_GTPase_activation_prot"/>
</dbReference>
<feature type="region of interest" description="Disordered" evidence="3">
    <location>
        <begin position="1117"/>
        <end position="1152"/>
    </location>
</feature>
<dbReference type="Proteomes" id="UP000319160">
    <property type="component" value="Unassembled WGS sequence"/>
</dbReference>
<name>A0A553IC53_9PEZI</name>
<dbReference type="FunFam" id="2.30.29.30:FF:000452">
    <property type="entry name" value="Rho GTPase activator (Bem3)"/>
    <property type="match status" value="1"/>
</dbReference>
<feature type="compositionally biased region" description="Basic and acidic residues" evidence="3">
    <location>
        <begin position="664"/>
        <end position="684"/>
    </location>
</feature>
<feature type="compositionally biased region" description="Polar residues" evidence="3">
    <location>
        <begin position="364"/>
        <end position="374"/>
    </location>
</feature>
<comment type="caution">
    <text evidence="6">The sequence shown here is derived from an EMBL/GenBank/DDBJ whole genome shotgun (WGS) entry which is preliminary data.</text>
</comment>
<dbReference type="GO" id="GO:0005096">
    <property type="term" value="F:GTPase activator activity"/>
    <property type="evidence" value="ECO:0007669"/>
    <property type="project" value="UniProtKB-KW"/>
</dbReference>
<feature type="region of interest" description="Disordered" evidence="3">
    <location>
        <begin position="1045"/>
        <end position="1065"/>
    </location>
</feature>
<dbReference type="SMART" id="SM00233">
    <property type="entry name" value="PH"/>
    <property type="match status" value="1"/>
</dbReference>
<feature type="compositionally biased region" description="Acidic residues" evidence="3">
    <location>
        <begin position="634"/>
        <end position="654"/>
    </location>
</feature>
<dbReference type="GO" id="GO:0007165">
    <property type="term" value="P:signal transduction"/>
    <property type="evidence" value="ECO:0007669"/>
    <property type="project" value="InterPro"/>
</dbReference>
<keyword evidence="1" id="KW-0343">GTPase activation</keyword>
<feature type="compositionally biased region" description="Polar residues" evidence="3">
    <location>
        <begin position="471"/>
        <end position="486"/>
    </location>
</feature>
<proteinExistence type="predicted"/>
<feature type="compositionally biased region" description="Polar residues" evidence="3">
    <location>
        <begin position="1536"/>
        <end position="1546"/>
    </location>
</feature>
<feature type="compositionally biased region" description="Polar residues" evidence="3">
    <location>
        <begin position="1122"/>
        <end position="1133"/>
    </location>
</feature>
<feature type="compositionally biased region" description="Pro residues" evidence="3">
    <location>
        <begin position="784"/>
        <end position="794"/>
    </location>
</feature>
<feature type="compositionally biased region" description="Low complexity" evidence="3">
    <location>
        <begin position="567"/>
        <end position="582"/>
    </location>
</feature>
<dbReference type="PROSITE" id="PS50003">
    <property type="entry name" value="PH_DOMAIN"/>
    <property type="match status" value="1"/>
</dbReference>
<evidence type="ECO:0000313" key="7">
    <source>
        <dbReference type="Proteomes" id="UP000319160"/>
    </source>
</evidence>
<feature type="compositionally biased region" description="Low complexity" evidence="3">
    <location>
        <begin position="224"/>
        <end position="265"/>
    </location>
</feature>
<feature type="region of interest" description="Disordered" evidence="3">
    <location>
        <begin position="746"/>
        <end position="819"/>
    </location>
</feature>
<evidence type="ECO:0008006" key="8">
    <source>
        <dbReference type="Google" id="ProtNLM"/>
    </source>
</evidence>
<feature type="compositionally biased region" description="Low complexity" evidence="3">
    <location>
        <begin position="22"/>
        <end position="56"/>
    </location>
</feature>
<dbReference type="SUPFAM" id="SSF50729">
    <property type="entry name" value="PH domain-like"/>
    <property type="match status" value="1"/>
</dbReference>
<dbReference type="InterPro" id="IPR011993">
    <property type="entry name" value="PH-like_dom_sf"/>
</dbReference>
<feature type="compositionally biased region" description="Pro residues" evidence="3">
    <location>
        <begin position="604"/>
        <end position="619"/>
    </location>
</feature>
<feature type="region of interest" description="Disordered" evidence="3">
    <location>
        <begin position="970"/>
        <end position="998"/>
    </location>
</feature>